<dbReference type="InterPro" id="IPR005123">
    <property type="entry name" value="Oxoglu/Fe-dep_dioxygenase_dom"/>
</dbReference>
<organism evidence="7">
    <name type="scientific">Daucus carota subsp. sativus</name>
    <name type="common">Carrot</name>
    <dbReference type="NCBI Taxonomy" id="79200"/>
    <lineage>
        <taxon>Eukaryota</taxon>
        <taxon>Viridiplantae</taxon>
        <taxon>Streptophyta</taxon>
        <taxon>Embryophyta</taxon>
        <taxon>Tracheophyta</taxon>
        <taxon>Spermatophyta</taxon>
        <taxon>Magnoliopsida</taxon>
        <taxon>eudicotyledons</taxon>
        <taxon>Gunneridae</taxon>
        <taxon>Pentapetalae</taxon>
        <taxon>asterids</taxon>
        <taxon>campanulids</taxon>
        <taxon>Apiales</taxon>
        <taxon>Apiaceae</taxon>
        <taxon>Apioideae</taxon>
        <taxon>Scandiceae</taxon>
        <taxon>Daucinae</taxon>
        <taxon>Daucus</taxon>
        <taxon>Daucus sect. Daucus</taxon>
    </lineage>
</organism>
<keyword evidence="2 5" id="KW-0479">Metal-binding</keyword>
<dbReference type="InterPro" id="IPR026992">
    <property type="entry name" value="DIOX_N"/>
</dbReference>
<evidence type="ECO:0000256" key="5">
    <source>
        <dbReference type="RuleBase" id="RU003682"/>
    </source>
</evidence>
<dbReference type="AlphaFoldDB" id="A0A175YNW3"/>
<evidence type="ECO:0000313" key="7">
    <source>
        <dbReference type="EMBL" id="KZM84821.1"/>
    </source>
</evidence>
<reference evidence="7" key="1">
    <citation type="journal article" date="2016" name="Nat. Genet.">
        <title>A high-quality carrot genome assembly provides new insights into carotenoid accumulation and asterid genome evolution.</title>
        <authorList>
            <person name="Iorizzo M."/>
            <person name="Ellison S."/>
            <person name="Senalik D."/>
            <person name="Zeng P."/>
            <person name="Satapoomin P."/>
            <person name="Huang J."/>
            <person name="Bowman M."/>
            <person name="Iovene M."/>
            <person name="Sanseverino W."/>
            <person name="Cavagnaro P."/>
            <person name="Yildiz M."/>
            <person name="Macko-Podgorni A."/>
            <person name="Moranska E."/>
            <person name="Grzebelus E."/>
            <person name="Grzebelus D."/>
            <person name="Ashrafi H."/>
            <person name="Zheng Z."/>
            <person name="Cheng S."/>
            <person name="Spooner D."/>
            <person name="Van Deynze A."/>
            <person name="Simon P."/>
        </authorList>
    </citation>
    <scope>NUCLEOTIDE SEQUENCE [LARGE SCALE GENOMIC DNA]</scope>
    <source>
        <tissue evidence="7">Leaf</tissue>
    </source>
</reference>
<dbReference type="EMBL" id="LNRQ01000008">
    <property type="protein sequence ID" value="KZM84821.1"/>
    <property type="molecule type" value="Genomic_DNA"/>
</dbReference>
<dbReference type="SUPFAM" id="SSF51197">
    <property type="entry name" value="Clavaminate synthase-like"/>
    <property type="match status" value="2"/>
</dbReference>
<dbReference type="PRINTS" id="PR00682">
    <property type="entry name" value="IPNSYNTHASE"/>
</dbReference>
<dbReference type="InterPro" id="IPR027443">
    <property type="entry name" value="IPNS-like_sf"/>
</dbReference>
<dbReference type="OMA" id="DPSCHND"/>
<dbReference type="GO" id="GO:0016705">
    <property type="term" value="F:oxidoreductase activity, acting on paired donors, with incorporation or reduction of molecular oxygen"/>
    <property type="evidence" value="ECO:0007669"/>
    <property type="project" value="UniProtKB-ARBA"/>
</dbReference>
<keyword evidence="3 5" id="KW-0560">Oxidoreductase</keyword>
<dbReference type="PROSITE" id="PS51471">
    <property type="entry name" value="FE2OG_OXY"/>
    <property type="match status" value="1"/>
</dbReference>
<evidence type="ECO:0000256" key="4">
    <source>
        <dbReference type="ARBA" id="ARBA00023004"/>
    </source>
</evidence>
<sequence length="462" mass="53224">MDYGFFYLINHGVENELIQKALEESRNFFSLPLEEKLKLPRTEHRGYTPLYAEKLDTSLHSEGDLKETFYIGTLDDDKSHLNQWPSQEILPSWRFTMELYYEKVLSAGRRLISLIALALNLEEDFFLKAEPLYPFLRLLHYPAEQGMLDEKVLGASAHSDYGMITLLVSDGVPGLQARVIFKVFACKDTGFFYLINHGIEIELIQKALEESKNFFSLPLEEKMKLAWKEHRGYTPLCSERLGDVKETIYIGPVEDDKSYLNQWPSRDILPSWRFTMELYYEKVRAAGRMLISLIALALNLEEDFFEKDGPMDPFLRLLHYPGEQGVLDEKVLGSSAHSDYGMMTLLVTDGVPGLQVCREKTKKPQVWEDVPHISGAFVVNIGDMMERWTNCLYRSTLHRVIRTGQERYSMAFFLNPFPDSVVKCLKSCCSEASPPRFPPIRSGDYLKERYRANNIGNTGNDQ</sequence>
<comment type="similarity">
    <text evidence="1 5">Belongs to the iron/ascorbate-dependent oxidoreductase family.</text>
</comment>
<dbReference type="PANTHER" id="PTHR10209">
    <property type="entry name" value="OXIDOREDUCTASE, 2OG-FE II OXYGENASE FAMILY PROTEIN"/>
    <property type="match status" value="1"/>
</dbReference>
<dbReference type="Pfam" id="PF03171">
    <property type="entry name" value="2OG-FeII_Oxy"/>
    <property type="match status" value="1"/>
</dbReference>
<dbReference type="STRING" id="79200.A0A175YNW3"/>
<evidence type="ECO:0000256" key="3">
    <source>
        <dbReference type="ARBA" id="ARBA00023002"/>
    </source>
</evidence>
<name>A0A175YNW3_DAUCS</name>
<feature type="domain" description="Fe2OG dioxygenase" evidence="6">
    <location>
        <begin position="309"/>
        <end position="416"/>
    </location>
</feature>
<dbReference type="InterPro" id="IPR044861">
    <property type="entry name" value="IPNS-like_FE2OG_OXY"/>
</dbReference>
<evidence type="ECO:0000256" key="2">
    <source>
        <dbReference type="ARBA" id="ARBA00022723"/>
    </source>
</evidence>
<dbReference type="PANTHER" id="PTHR10209:SF590">
    <property type="entry name" value="2-OXOGLUTARATE (2OG) AND FE(II)-DEPENDENT OXYGENASE SUPERFAMILY PROTEIN"/>
    <property type="match status" value="1"/>
</dbReference>
<keyword evidence="4 5" id="KW-0408">Iron</keyword>
<dbReference type="Gramene" id="KZM84821">
    <property type="protein sequence ID" value="KZM84821"/>
    <property type="gene ID" value="DCAR_027757"/>
</dbReference>
<dbReference type="GO" id="GO:0051213">
    <property type="term" value="F:dioxygenase activity"/>
    <property type="evidence" value="ECO:0007669"/>
    <property type="project" value="UniProtKB-ARBA"/>
</dbReference>
<proteinExistence type="inferred from homology"/>
<protein>
    <recommendedName>
        <fullName evidence="6">Fe2OG dioxygenase domain-containing protein</fullName>
    </recommendedName>
</protein>
<evidence type="ECO:0000259" key="6">
    <source>
        <dbReference type="PROSITE" id="PS51471"/>
    </source>
</evidence>
<dbReference type="Gene3D" id="2.60.120.330">
    <property type="entry name" value="B-lactam Antibiotic, Isopenicillin N Synthase, Chain"/>
    <property type="match status" value="2"/>
</dbReference>
<accession>A0A175YNW3</accession>
<comment type="caution">
    <text evidence="7">The sequence shown here is derived from an EMBL/GenBank/DDBJ whole genome shotgun (WGS) entry which is preliminary data.</text>
</comment>
<dbReference type="FunFam" id="2.60.120.330:FF:000006">
    <property type="entry name" value="2-oxoglutarate-Fe(II) type oxidoreductase hxnY"/>
    <property type="match status" value="1"/>
</dbReference>
<gene>
    <name evidence="7" type="ORF">DCAR_027757</name>
</gene>
<dbReference type="Pfam" id="PF14226">
    <property type="entry name" value="DIOX_N"/>
    <property type="match status" value="2"/>
</dbReference>
<dbReference type="GO" id="GO:0046872">
    <property type="term" value="F:metal ion binding"/>
    <property type="evidence" value="ECO:0007669"/>
    <property type="project" value="UniProtKB-KW"/>
</dbReference>
<evidence type="ECO:0000256" key="1">
    <source>
        <dbReference type="ARBA" id="ARBA00008056"/>
    </source>
</evidence>